<evidence type="ECO:0000313" key="1">
    <source>
        <dbReference type="EMBL" id="KAI3722372.1"/>
    </source>
</evidence>
<accession>A0ACB9BK22</accession>
<dbReference type="Proteomes" id="UP001055811">
    <property type="component" value="Linkage Group LG06"/>
</dbReference>
<reference evidence="1 2" key="2">
    <citation type="journal article" date="2022" name="Mol. Ecol. Resour.">
        <title>The genomes of chicory, endive, great burdock and yacon provide insights into Asteraceae paleo-polyploidization history and plant inulin production.</title>
        <authorList>
            <person name="Fan W."/>
            <person name="Wang S."/>
            <person name="Wang H."/>
            <person name="Wang A."/>
            <person name="Jiang F."/>
            <person name="Liu H."/>
            <person name="Zhao H."/>
            <person name="Xu D."/>
            <person name="Zhang Y."/>
        </authorList>
    </citation>
    <scope>NUCLEOTIDE SEQUENCE [LARGE SCALE GENOMIC DNA]</scope>
    <source>
        <strain evidence="2">cv. Punajuju</strain>
        <tissue evidence="1">Leaves</tissue>
    </source>
</reference>
<protein>
    <submittedName>
        <fullName evidence="1">Uncharacterized protein</fullName>
    </submittedName>
</protein>
<keyword evidence="2" id="KW-1185">Reference proteome</keyword>
<organism evidence="1 2">
    <name type="scientific">Cichorium intybus</name>
    <name type="common">Chicory</name>
    <dbReference type="NCBI Taxonomy" id="13427"/>
    <lineage>
        <taxon>Eukaryota</taxon>
        <taxon>Viridiplantae</taxon>
        <taxon>Streptophyta</taxon>
        <taxon>Embryophyta</taxon>
        <taxon>Tracheophyta</taxon>
        <taxon>Spermatophyta</taxon>
        <taxon>Magnoliopsida</taxon>
        <taxon>eudicotyledons</taxon>
        <taxon>Gunneridae</taxon>
        <taxon>Pentapetalae</taxon>
        <taxon>asterids</taxon>
        <taxon>campanulids</taxon>
        <taxon>Asterales</taxon>
        <taxon>Asteraceae</taxon>
        <taxon>Cichorioideae</taxon>
        <taxon>Cichorieae</taxon>
        <taxon>Cichoriinae</taxon>
        <taxon>Cichorium</taxon>
    </lineage>
</organism>
<evidence type="ECO:0000313" key="2">
    <source>
        <dbReference type="Proteomes" id="UP001055811"/>
    </source>
</evidence>
<proteinExistence type="predicted"/>
<name>A0ACB9BK22_CICIN</name>
<gene>
    <name evidence="1" type="ORF">L2E82_33409</name>
</gene>
<dbReference type="EMBL" id="CM042014">
    <property type="protein sequence ID" value="KAI3722372.1"/>
    <property type="molecule type" value="Genomic_DNA"/>
</dbReference>
<comment type="caution">
    <text evidence="1">The sequence shown here is derived from an EMBL/GenBank/DDBJ whole genome shotgun (WGS) entry which is preliminary data.</text>
</comment>
<reference evidence="2" key="1">
    <citation type="journal article" date="2022" name="Mol. Ecol. Resour.">
        <title>The genomes of chicory, endive, great burdock and yacon provide insights into Asteraceae palaeo-polyploidization history and plant inulin production.</title>
        <authorList>
            <person name="Fan W."/>
            <person name="Wang S."/>
            <person name="Wang H."/>
            <person name="Wang A."/>
            <person name="Jiang F."/>
            <person name="Liu H."/>
            <person name="Zhao H."/>
            <person name="Xu D."/>
            <person name="Zhang Y."/>
        </authorList>
    </citation>
    <scope>NUCLEOTIDE SEQUENCE [LARGE SCALE GENOMIC DNA]</scope>
    <source>
        <strain evidence="2">cv. Punajuju</strain>
    </source>
</reference>
<sequence length="88" mass="10713">MCVYSRIALHTLSLKQKTFFPGYPYKCATFFFFRHVPLPLFISRDIESVITGIRRPCYFVWLRFSLFCVEFISLKSDTCIWRETKRRW</sequence>